<gene>
    <name evidence="1" type="ORF">MORIYA_4293</name>
</gene>
<evidence type="ECO:0000313" key="1">
    <source>
        <dbReference type="EMBL" id="SQD80745.1"/>
    </source>
</evidence>
<dbReference type="Proteomes" id="UP000250163">
    <property type="component" value="Chromosome MORIYA"/>
</dbReference>
<dbReference type="InterPro" id="IPR023214">
    <property type="entry name" value="HAD_sf"/>
</dbReference>
<dbReference type="NCBIfam" id="TIGR01459">
    <property type="entry name" value="HAD-SF-IIA-hyp4"/>
    <property type="match status" value="1"/>
</dbReference>
<keyword evidence="2" id="KW-1185">Reference proteome</keyword>
<protein>
    <submittedName>
        <fullName evidence="1">Uncharacterized protein</fullName>
    </submittedName>
</protein>
<evidence type="ECO:0000313" key="2">
    <source>
        <dbReference type="Proteomes" id="UP000250163"/>
    </source>
</evidence>
<reference evidence="2" key="1">
    <citation type="submission" date="2018-05" db="EMBL/GenBank/DDBJ databases">
        <authorList>
            <person name="Cea G.-C."/>
            <person name="William W."/>
        </authorList>
    </citation>
    <scope>NUCLEOTIDE SEQUENCE [LARGE SCALE GENOMIC DNA]</scope>
    <source>
        <strain evidence="2">DB21MT 5</strain>
    </source>
</reference>
<dbReference type="KEGG" id="mya:MORIYA_4293"/>
<dbReference type="GO" id="GO:0016791">
    <property type="term" value="F:phosphatase activity"/>
    <property type="evidence" value="ECO:0007669"/>
    <property type="project" value="TreeGrafter"/>
</dbReference>
<proteinExistence type="predicted"/>
<dbReference type="GO" id="GO:0005737">
    <property type="term" value="C:cytoplasm"/>
    <property type="evidence" value="ECO:0007669"/>
    <property type="project" value="TreeGrafter"/>
</dbReference>
<organism evidence="1 2">
    <name type="scientific">Moritella yayanosii</name>
    <dbReference type="NCBI Taxonomy" id="69539"/>
    <lineage>
        <taxon>Bacteria</taxon>
        <taxon>Pseudomonadati</taxon>
        <taxon>Pseudomonadota</taxon>
        <taxon>Gammaproteobacteria</taxon>
        <taxon>Alteromonadales</taxon>
        <taxon>Moritellaceae</taxon>
        <taxon>Moritella</taxon>
    </lineage>
</organism>
<dbReference type="Pfam" id="PF13344">
    <property type="entry name" value="Hydrolase_6"/>
    <property type="match status" value="1"/>
</dbReference>
<name>A0A330M2Q2_9GAMM</name>
<dbReference type="InterPro" id="IPR036412">
    <property type="entry name" value="HAD-like_sf"/>
</dbReference>
<dbReference type="AlphaFoldDB" id="A0A330M2Q2"/>
<accession>A0A330M2Q2</accession>
<dbReference type="SUPFAM" id="SSF56784">
    <property type="entry name" value="HAD-like"/>
    <property type="match status" value="1"/>
</dbReference>
<dbReference type="Pfam" id="PF13242">
    <property type="entry name" value="Hydrolase_like"/>
    <property type="match status" value="1"/>
</dbReference>
<dbReference type="Gene3D" id="3.40.50.1000">
    <property type="entry name" value="HAD superfamily/HAD-like"/>
    <property type="match status" value="2"/>
</dbReference>
<dbReference type="EMBL" id="LS483250">
    <property type="protein sequence ID" value="SQD80745.1"/>
    <property type="molecule type" value="Genomic_DNA"/>
</dbReference>
<sequence>MKMISGLKDIINEFDTFILDQWGVLHNGGDAFPKAIETLAFLKQHGKKVVILSNSGNTHHFSYQRLTDSGISRDLYIDVLTSGDHMRHNFNQGKFAHLGSHALVFGWGDGINGTVLEDCGLTSVGIEDASFIMCYGVERGTVAEYQADLDIAYARGLEMVVSNPDLVAMSPDGGLKLCPGSIANAYAEMGGKVHWHGKPQAEVYDMCRTLLGGWEHAIAVGDSLEHDIRGANIAGIASLFLTTGIHADELNEKVANKDDVIAASVVADLSREFDVLPSHYIDWFKVD</sequence>
<dbReference type="PANTHER" id="PTHR19288">
    <property type="entry name" value="4-NITROPHENYLPHOSPHATASE-RELATED"/>
    <property type="match status" value="1"/>
</dbReference>
<dbReference type="PANTHER" id="PTHR19288:SF90">
    <property type="entry name" value="OS08G0542600 PROTEIN"/>
    <property type="match status" value="1"/>
</dbReference>
<dbReference type="InterPro" id="IPR006357">
    <property type="entry name" value="HAD-SF_hydro_IIA"/>
</dbReference>
<dbReference type="InterPro" id="IPR006356">
    <property type="entry name" value="HAD-SF_hydro_IIA_hyp3"/>
</dbReference>